<dbReference type="Proteomes" id="UP000236745">
    <property type="component" value="Unassembled WGS sequence"/>
</dbReference>
<dbReference type="AlphaFoldDB" id="A0A1H6C8L2"/>
<dbReference type="CDD" id="cd00448">
    <property type="entry name" value="YjgF_YER057c_UK114_family"/>
    <property type="match status" value="1"/>
</dbReference>
<proteinExistence type="predicted"/>
<protein>
    <submittedName>
        <fullName evidence="1">Enamine deaminase RidA, house cleaning of reactive enamine intermediates, YjgF/YER057c/UK114 family</fullName>
    </submittedName>
</protein>
<dbReference type="GO" id="GO:0005829">
    <property type="term" value="C:cytosol"/>
    <property type="evidence" value="ECO:0007669"/>
    <property type="project" value="TreeGrafter"/>
</dbReference>
<dbReference type="OrthoDB" id="9803101at2"/>
<sequence length="114" mass="12420">MSSVSALPFSKVRRIDNNVYLSGEIGFNPDGSIPEGIAAQTRNCLNRISATLELEGLSLANVASCTCYLTKKEDFAEFNRVYAEFFNAPLPVRTTVQSGLMIDALVEITVIAQD</sequence>
<reference evidence="1 2" key="1">
    <citation type="submission" date="2016-10" db="EMBL/GenBank/DDBJ databases">
        <authorList>
            <person name="de Groot N.N."/>
        </authorList>
    </citation>
    <scope>NUCLEOTIDE SEQUENCE [LARGE SCALE GENOMIC DNA]</scope>
    <source>
        <strain evidence="1 2">DSM 22012</strain>
    </source>
</reference>
<dbReference type="InterPro" id="IPR035959">
    <property type="entry name" value="RutC-like_sf"/>
</dbReference>
<evidence type="ECO:0000313" key="1">
    <source>
        <dbReference type="EMBL" id="SEG69107.1"/>
    </source>
</evidence>
<name>A0A1H6C8L2_9GAMM</name>
<dbReference type="RefSeq" id="WP_104004111.1">
    <property type="nucleotide sequence ID" value="NZ_FNVQ01000003.1"/>
</dbReference>
<dbReference type="SUPFAM" id="SSF55298">
    <property type="entry name" value="YjgF-like"/>
    <property type="match status" value="1"/>
</dbReference>
<gene>
    <name evidence="1" type="ORF">SAMN05444390_103267</name>
</gene>
<evidence type="ECO:0000313" key="2">
    <source>
        <dbReference type="Proteomes" id="UP000236745"/>
    </source>
</evidence>
<dbReference type="GO" id="GO:0019239">
    <property type="term" value="F:deaminase activity"/>
    <property type="evidence" value="ECO:0007669"/>
    <property type="project" value="TreeGrafter"/>
</dbReference>
<dbReference type="Pfam" id="PF01042">
    <property type="entry name" value="Ribonuc_L-PSP"/>
    <property type="match status" value="1"/>
</dbReference>
<dbReference type="PANTHER" id="PTHR11803">
    <property type="entry name" value="2-IMINOBUTANOATE/2-IMINOPROPANOATE DEAMINASE RIDA"/>
    <property type="match status" value="1"/>
</dbReference>
<keyword evidence="2" id="KW-1185">Reference proteome</keyword>
<dbReference type="EMBL" id="FNVQ01000003">
    <property type="protein sequence ID" value="SEG69107.1"/>
    <property type="molecule type" value="Genomic_DNA"/>
</dbReference>
<dbReference type="Gene3D" id="3.30.1330.40">
    <property type="entry name" value="RutC-like"/>
    <property type="match status" value="1"/>
</dbReference>
<organism evidence="1 2">
    <name type="scientific">Marinobacterium lutimaris</name>
    <dbReference type="NCBI Taxonomy" id="568106"/>
    <lineage>
        <taxon>Bacteria</taxon>
        <taxon>Pseudomonadati</taxon>
        <taxon>Pseudomonadota</taxon>
        <taxon>Gammaproteobacteria</taxon>
        <taxon>Oceanospirillales</taxon>
        <taxon>Oceanospirillaceae</taxon>
        <taxon>Marinobacterium</taxon>
    </lineage>
</organism>
<dbReference type="InterPro" id="IPR006175">
    <property type="entry name" value="YjgF/YER057c/UK114"/>
</dbReference>
<dbReference type="PANTHER" id="PTHR11803:SF39">
    <property type="entry name" value="2-IMINOBUTANOATE_2-IMINOPROPANOATE DEAMINASE"/>
    <property type="match status" value="1"/>
</dbReference>
<accession>A0A1H6C8L2</accession>